<name>A0A7W6WLY7_9PROT</name>
<comment type="function">
    <text evidence="4">The pyruvate dehydrogenase complex catalyzes the overall conversion of pyruvate to acetyl-CoA and CO(2). It contains multiple copies of three enzymatic components: pyruvate dehydrogenase (E1), dihydrolipoamide acetyltransferase (E2) and lipoamide dehydrogenase (E3).</text>
</comment>
<keyword evidence="7" id="KW-0670">Pyruvate</keyword>
<protein>
    <submittedName>
        <fullName evidence="7">Pyruvate dehydrogenase E1 component alpha subunit</fullName>
        <ecNumber evidence="7">1.2.4.1</ecNumber>
    </submittedName>
</protein>
<comment type="catalytic activity">
    <reaction evidence="5">
        <text>N(6)-[(R)-lipoyl]-L-lysyl-[protein] + pyruvate + H(+) = N(6)-[(R)-S(8)-acetyldihydrolipoyl]-L-lysyl-[protein] + CO2</text>
        <dbReference type="Rhea" id="RHEA:19189"/>
        <dbReference type="Rhea" id="RHEA-COMP:10474"/>
        <dbReference type="Rhea" id="RHEA-COMP:10478"/>
        <dbReference type="ChEBI" id="CHEBI:15361"/>
        <dbReference type="ChEBI" id="CHEBI:15378"/>
        <dbReference type="ChEBI" id="CHEBI:16526"/>
        <dbReference type="ChEBI" id="CHEBI:83099"/>
        <dbReference type="ChEBI" id="CHEBI:83111"/>
        <dbReference type="EC" id="1.2.4.1"/>
    </reaction>
</comment>
<dbReference type="GO" id="GO:0004739">
    <property type="term" value="F:pyruvate dehydrogenase (acetyl-transferring) activity"/>
    <property type="evidence" value="ECO:0007669"/>
    <property type="project" value="UniProtKB-EC"/>
</dbReference>
<keyword evidence="8" id="KW-1185">Reference proteome</keyword>
<dbReference type="Pfam" id="PF00676">
    <property type="entry name" value="E1_dh"/>
    <property type="match status" value="1"/>
</dbReference>
<dbReference type="PANTHER" id="PTHR11516">
    <property type="entry name" value="PYRUVATE DEHYDROGENASE E1 COMPONENT, ALPHA SUBUNIT BACTERIAL AND ORGANELLAR"/>
    <property type="match status" value="1"/>
</dbReference>
<dbReference type="InterPro" id="IPR001017">
    <property type="entry name" value="DH_E1"/>
</dbReference>
<evidence type="ECO:0000256" key="1">
    <source>
        <dbReference type="ARBA" id="ARBA00001964"/>
    </source>
</evidence>
<keyword evidence="2 7" id="KW-0560">Oxidoreductase</keyword>
<sequence>MTEPDAAPRRNVDTERLMGLLSEMARIRAFEETAVAALESGLYPGFIHPSIGQEAVPVGVCAHLTEADPLLSTHRGHGHTMAKGATPTGMMCELFGRASGVCGGKGGSMHIADFRVGMLGANGVVGANILIAAGAAHALKVKGETGRVVACFFGDGAINRGPFLEGLNWARTFDLPVLFVCEENGFAATTRTGVLTAGDGPAARAESLGIPSLTVDGNDIQAVDEAAAVLVGAIRRGEGPRFLLAHTYRLTGHTSMDAAGYRPEGEAEERWTRDPISRCAERLRQAGVAETAIAAVIRSAEEEIEAALETAKDAPWPAPEAAFTDVQDLGAPVPTRPGGLAR</sequence>
<dbReference type="EC" id="1.2.4.1" evidence="7"/>
<evidence type="ECO:0000256" key="2">
    <source>
        <dbReference type="ARBA" id="ARBA00023002"/>
    </source>
</evidence>
<dbReference type="AlphaFoldDB" id="A0A7W6WLY7"/>
<dbReference type="GO" id="GO:0006086">
    <property type="term" value="P:pyruvate decarboxylation to acetyl-CoA"/>
    <property type="evidence" value="ECO:0007669"/>
    <property type="project" value="TreeGrafter"/>
</dbReference>
<dbReference type="PANTHER" id="PTHR11516:SF60">
    <property type="entry name" value="PYRUVATE DEHYDROGENASE E1 COMPONENT SUBUNIT ALPHA"/>
    <property type="match status" value="1"/>
</dbReference>
<dbReference type="CDD" id="cd02000">
    <property type="entry name" value="TPP_E1_PDC_ADC_BCADC"/>
    <property type="match status" value="1"/>
</dbReference>
<comment type="caution">
    <text evidence="7">The sequence shown here is derived from an EMBL/GenBank/DDBJ whole genome shotgun (WGS) entry which is preliminary data.</text>
</comment>
<evidence type="ECO:0000256" key="5">
    <source>
        <dbReference type="ARBA" id="ARBA00051231"/>
    </source>
</evidence>
<keyword evidence="3" id="KW-0786">Thiamine pyrophosphate</keyword>
<evidence type="ECO:0000313" key="8">
    <source>
        <dbReference type="Proteomes" id="UP000555728"/>
    </source>
</evidence>
<dbReference type="SUPFAM" id="SSF52518">
    <property type="entry name" value="Thiamin diphosphate-binding fold (THDP-binding)"/>
    <property type="match status" value="1"/>
</dbReference>
<dbReference type="Gene3D" id="3.40.50.970">
    <property type="match status" value="1"/>
</dbReference>
<dbReference type="RefSeq" id="WP_184437033.1">
    <property type="nucleotide sequence ID" value="NZ_JACIGI010000034.1"/>
</dbReference>
<proteinExistence type="predicted"/>
<reference evidence="7 8" key="1">
    <citation type="submission" date="2020-08" db="EMBL/GenBank/DDBJ databases">
        <title>Genome sequencing of Purple Non-Sulfur Bacteria from various extreme environments.</title>
        <authorList>
            <person name="Mayer M."/>
        </authorList>
    </citation>
    <scope>NUCLEOTIDE SEQUENCE [LARGE SCALE GENOMIC DNA]</scope>
    <source>
        <strain evidence="7 8">JA135</strain>
    </source>
</reference>
<evidence type="ECO:0000259" key="6">
    <source>
        <dbReference type="Pfam" id="PF00676"/>
    </source>
</evidence>
<feature type="domain" description="Dehydrogenase E1 component" evidence="6">
    <location>
        <begin position="23"/>
        <end position="319"/>
    </location>
</feature>
<organism evidence="7 8">
    <name type="scientific">Roseospira goensis</name>
    <dbReference type="NCBI Taxonomy" id="391922"/>
    <lineage>
        <taxon>Bacteria</taxon>
        <taxon>Pseudomonadati</taxon>
        <taxon>Pseudomonadota</taxon>
        <taxon>Alphaproteobacteria</taxon>
        <taxon>Rhodospirillales</taxon>
        <taxon>Rhodospirillaceae</taxon>
        <taxon>Roseospira</taxon>
    </lineage>
</organism>
<accession>A0A7W6WLY7</accession>
<evidence type="ECO:0000256" key="3">
    <source>
        <dbReference type="ARBA" id="ARBA00023052"/>
    </source>
</evidence>
<evidence type="ECO:0000313" key="7">
    <source>
        <dbReference type="EMBL" id="MBB4287369.1"/>
    </source>
</evidence>
<dbReference type="EMBL" id="JACIGI010000034">
    <property type="protein sequence ID" value="MBB4287369.1"/>
    <property type="molecule type" value="Genomic_DNA"/>
</dbReference>
<comment type="cofactor">
    <cofactor evidence="1">
        <name>thiamine diphosphate</name>
        <dbReference type="ChEBI" id="CHEBI:58937"/>
    </cofactor>
</comment>
<dbReference type="Proteomes" id="UP000555728">
    <property type="component" value="Unassembled WGS sequence"/>
</dbReference>
<dbReference type="InterPro" id="IPR029061">
    <property type="entry name" value="THDP-binding"/>
</dbReference>
<gene>
    <name evidence="7" type="ORF">GGD88_003116</name>
</gene>
<dbReference type="InterPro" id="IPR050642">
    <property type="entry name" value="PDH_E1_Alpha_Subunit"/>
</dbReference>
<evidence type="ECO:0000256" key="4">
    <source>
        <dbReference type="ARBA" id="ARBA00025211"/>
    </source>
</evidence>